<sequence>MELDTKRQYNRRKQREYRERLEGRLRDLRLLVTHLQRELDRRDPSKALLLPWADVAKGLQAAAAKSQRTNAALKHHVRQLRALYRALLSWVYLPLVIHPACFALQSRPFALARIGLAADPKLRRTSCDWLLTRLYHHVDALLAEHDLPIGPTPLTDLFVAPMDAGVFEYVTRRRIVVAAPLERVAAAYALLGHHDCGHLAIAGRADLDPELARVGIVYSQATYERDGSPWRDNRLWRVHSLPGRVVVVSQNVHDDPLHPPTLLQRHRYSIIDATALPDGTTCCRELKVCSHAFDGRVFVPLALEAALLGCDLQAHATAAAKRRTFVAFVTRTIAASQAHWAGAFARALALT</sequence>
<evidence type="ECO:0000313" key="1">
    <source>
        <dbReference type="EMBL" id="OQR86552.1"/>
    </source>
</evidence>
<evidence type="ECO:0008006" key="3">
    <source>
        <dbReference type="Google" id="ProtNLM"/>
    </source>
</evidence>
<dbReference type="AlphaFoldDB" id="A0A1V9YLF3"/>
<reference evidence="1 2" key="1">
    <citation type="journal article" date="2014" name="Genome Biol. Evol.">
        <title>The secreted proteins of Achlya hypogyna and Thraustotheca clavata identify the ancestral oomycete secretome and reveal gene acquisitions by horizontal gene transfer.</title>
        <authorList>
            <person name="Misner I."/>
            <person name="Blouin N."/>
            <person name="Leonard G."/>
            <person name="Richards T.A."/>
            <person name="Lane C.E."/>
        </authorList>
    </citation>
    <scope>NUCLEOTIDE SEQUENCE [LARGE SCALE GENOMIC DNA]</scope>
    <source>
        <strain evidence="1 2">ATCC 48635</strain>
    </source>
</reference>
<protein>
    <recommendedName>
        <fullName evidence="3">BZIP domain-containing protein</fullName>
    </recommendedName>
</protein>
<dbReference type="OrthoDB" id="74571at2759"/>
<gene>
    <name evidence="1" type="ORF">ACHHYP_10436</name>
</gene>
<name>A0A1V9YLF3_ACHHY</name>
<keyword evidence="2" id="KW-1185">Reference proteome</keyword>
<dbReference type="Proteomes" id="UP000243579">
    <property type="component" value="Unassembled WGS sequence"/>
</dbReference>
<dbReference type="EMBL" id="JNBR01001498">
    <property type="protein sequence ID" value="OQR86552.1"/>
    <property type="molecule type" value="Genomic_DNA"/>
</dbReference>
<proteinExistence type="predicted"/>
<evidence type="ECO:0000313" key="2">
    <source>
        <dbReference type="Proteomes" id="UP000243579"/>
    </source>
</evidence>
<organism evidence="1 2">
    <name type="scientific">Achlya hypogyna</name>
    <name type="common">Oomycete</name>
    <name type="synonym">Protoachlya hypogyna</name>
    <dbReference type="NCBI Taxonomy" id="1202772"/>
    <lineage>
        <taxon>Eukaryota</taxon>
        <taxon>Sar</taxon>
        <taxon>Stramenopiles</taxon>
        <taxon>Oomycota</taxon>
        <taxon>Saprolegniomycetes</taxon>
        <taxon>Saprolegniales</taxon>
        <taxon>Achlyaceae</taxon>
        <taxon>Achlya</taxon>
    </lineage>
</organism>
<accession>A0A1V9YLF3</accession>
<comment type="caution">
    <text evidence="1">The sequence shown here is derived from an EMBL/GenBank/DDBJ whole genome shotgun (WGS) entry which is preliminary data.</text>
</comment>